<name>A0A6C0EVN2_9ZZZZ</name>
<dbReference type="EMBL" id="MN738957">
    <property type="protein sequence ID" value="QHT33068.1"/>
    <property type="molecule type" value="Genomic_DNA"/>
</dbReference>
<sequence length="357" mass="40872">MTRYSVKRGRRIKKYKKSRKGCRGRGRRSIRRCKSRKSKIFMKTKRNNVSNRRNMVGGVDCEEYKFKVTPDDVRRSTHGSFLSQPTPGPLVLIGYCIAFVTKHDGILNAANRPEYLVFFKYTEESLVIVRAKCPIDITQIRFIKSKDESGNILSLKSDYSPFIVGVSLVNIQPDNFNKEEDVPKDFSLVTVTKLMKKLDCSEVIQRSMTLHMFQSYKITTKDNESYRIIVCSTGNSLFTPTFTFTSRTTLETYDDISKLLSSMATKDASNHTRDATLIHNVYANLKEVKYPAVPEPDIKSNMKDIAKTLLTISYPSLGQPVKKQYGFETPSDYLTPAQQAEKDRQAREDIHDSIYTL</sequence>
<proteinExistence type="predicted"/>
<organism evidence="2">
    <name type="scientific">viral metagenome</name>
    <dbReference type="NCBI Taxonomy" id="1070528"/>
    <lineage>
        <taxon>unclassified sequences</taxon>
        <taxon>metagenomes</taxon>
        <taxon>organismal metagenomes</taxon>
    </lineage>
</organism>
<protein>
    <submittedName>
        <fullName evidence="2">Uncharacterized protein</fullName>
    </submittedName>
</protein>
<feature type="region of interest" description="Disordered" evidence="1">
    <location>
        <begin position="1"/>
        <end position="29"/>
    </location>
</feature>
<dbReference type="AlphaFoldDB" id="A0A6C0EVN2"/>
<evidence type="ECO:0000313" key="2">
    <source>
        <dbReference type="EMBL" id="QHT33068.1"/>
    </source>
</evidence>
<reference evidence="2" key="1">
    <citation type="journal article" date="2020" name="Nature">
        <title>Giant virus diversity and host interactions through global metagenomics.</title>
        <authorList>
            <person name="Schulz F."/>
            <person name="Roux S."/>
            <person name="Paez-Espino D."/>
            <person name="Jungbluth S."/>
            <person name="Walsh D.A."/>
            <person name="Denef V.J."/>
            <person name="McMahon K.D."/>
            <person name="Konstantinidis K.T."/>
            <person name="Eloe-Fadrosh E.A."/>
            <person name="Kyrpides N.C."/>
            <person name="Woyke T."/>
        </authorList>
    </citation>
    <scope>NUCLEOTIDE SEQUENCE</scope>
    <source>
        <strain evidence="2">GVMAG-M-3300009161-34</strain>
    </source>
</reference>
<accession>A0A6C0EVN2</accession>
<evidence type="ECO:0000256" key="1">
    <source>
        <dbReference type="SAM" id="MobiDB-lite"/>
    </source>
</evidence>